<evidence type="ECO:0000313" key="5">
    <source>
        <dbReference type="Proteomes" id="UP000177187"/>
    </source>
</evidence>
<dbReference type="InterPro" id="IPR005255">
    <property type="entry name" value="PdxA_fam"/>
</dbReference>
<name>A0A1F5EVX3_9BACT</name>
<organism evidence="4 5">
    <name type="scientific">Candidatus Coatesbacteria bacterium RBG_13_66_14</name>
    <dbReference type="NCBI Taxonomy" id="1817816"/>
    <lineage>
        <taxon>Bacteria</taxon>
        <taxon>Candidatus Coatesiibacteriota</taxon>
    </lineage>
</organism>
<dbReference type="PANTHER" id="PTHR30004">
    <property type="entry name" value="4-HYDROXYTHREONINE-4-PHOSPHATE DEHYDROGENASE"/>
    <property type="match status" value="1"/>
</dbReference>
<evidence type="ECO:0000256" key="3">
    <source>
        <dbReference type="ARBA" id="ARBA00023027"/>
    </source>
</evidence>
<comment type="caution">
    <text evidence="4">The sequence shown here is derived from an EMBL/GenBank/DDBJ whole genome shotgun (WGS) entry which is preliminary data.</text>
</comment>
<accession>A0A1F5EVX3</accession>
<protein>
    <submittedName>
        <fullName evidence="4">4-hydroxythreonine-4-phosphate dehydrogenase PdxA</fullName>
    </submittedName>
</protein>
<proteinExistence type="predicted"/>
<keyword evidence="2" id="KW-0560">Oxidoreductase</keyword>
<dbReference type="GO" id="GO:0051287">
    <property type="term" value="F:NAD binding"/>
    <property type="evidence" value="ECO:0007669"/>
    <property type="project" value="InterPro"/>
</dbReference>
<dbReference type="NCBIfam" id="TIGR00557">
    <property type="entry name" value="pdxA"/>
    <property type="match status" value="1"/>
</dbReference>
<dbReference type="STRING" id="1817816.A2Y64_02270"/>
<gene>
    <name evidence="4" type="ORF">A2Y64_02270</name>
</gene>
<dbReference type="SUPFAM" id="SSF53659">
    <property type="entry name" value="Isocitrate/Isopropylmalate dehydrogenase-like"/>
    <property type="match status" value="1"/>
</dbReference>
<dbReference type="GO" id="GO:0016491">
    <property type="term" value="F:oxidoreductase activity"/>
    <property type="evidence" value="ECO:0007669"/>
    <property type="project" value="UniProtKB-KW"/>
</dbReference>
<dbReference type="Proteomes" id="UP000177187">
    <property type="component" value="Unassembled WGS sequence"/>
</dbReference>
<sequence>MDDRPPVLLTPGDPNGIGPEVLVRAWGRIAVGRRPVVVGAPTPIRAAIGLCGLELEIVPVLSPEEADPAPTRIPLIEVPGTDLEPRWGVVSAEAGRASFCWVERAVDLCLEKTRGFSPLPPILVTGPVSKQAWALAGVPYAGHTGYLAERCGVSGREAMAFLSPKINVVLATTHIPLAEVAKTLTVGRIVHVARLFRAFLRKRMGREPRLALCGLNPHAGDSGVIGDEEGRIVVPAAEELRAGGIDISGPLAADTLFTGKNLARYDGFVALYHDQGLIPVKLLAFNSAVNVTLGLPFLRTSPSHGTAFDIAGKAIADCTSFVNSIAALRRINNV</sequence>
<keyword evidence="3" id="KW-0520">NAD</keyword>
<reference evidence="4 5" key="1">
    <citation type="journal article" date="2016" name="Nat. Commun.">
        <title>Thousands of microbial genomes shed light on interconnected biogeochemical processes in an aquifer system.</title>
        <authorList>
            <person name="Anantharaman K."/>
            <person name="Brown C.T."/>
            <person name="Hug L.A."/>
            <person name="Sharon I."/>
            <person name="Castelle C.J."/>
            <person name="Probst A.J."/>
            <person name="Thomas B.C."/>
            <person name="Singh A."/>
            <person name="Wilkins M.J."/>
            <person name="Karaoz U."/>
            <person name="Brodie E.L."/>
            <person name="Williams K.H."/>
            <person name="Hubbard S.S."/>
            <person name="Banfield J.F."/>
        </authorList>
    </citation>
    <scope>NUCLEOTIDE SEQUENCE [LARGE SCALE GENOMIC DNA]</scope>
</reference>
<evidence type="ECO:0000256" key="1">
    <source>
        <dbReference type="ARBA" id="ARBA00022723"/>
    </source>
</evidence>
<dbReference type="Pfam" id="PF04166">
    <property type="entry name" value="PdxA"/>
    <property type="match status" value="1"/>
</dbReference>
<dbReference type="PANTHER" id="PTHR30004:SF6">
    <property type="entry name" value="D-THREONATE 4-PHOSPHATE DEHYDROGENASE"/>
    <property type="match status" value="1"/>
</dbReference>
<keyword evidence="1" id="KW-0479">Metal-binding</keyword>
<evidence type="ECO:0000256" key="2">
    <source>
        <dbReference type="ARBA" id="ARBA00023002"/>
    </source>
</evidence>
<dbReference type="Gene3D" id="3.40.718.10">
    <property type="entry name" value="Isopropylmalate Dehydrogenase"/>
    <property type="match status" value="1"/>
</dbReference>
<dbReference type="AlphaFoldDB" id="A0A1F5EVX3"/>
<dbReference type="GO" id="GO:0046872">
    <property type="term" value="F:metal ion binding"/>
    <property type="evidence" value="ECO:0007669"/>
    <property type="project" value="UniProtKB-KW"/>
</dbReference>
<dbReference type="EMBL" id="MFAF01000147">
    <property type="protein sequence ID" value="OGD71549.1"/>
    <property type="molecule type" value="Genomic_DNA"/>
</dbReference>
<evidence type="ECO:0000313" key="4">
    <source>
        <dbReference type="EMBL" id="OGD71549.1"/>
    </source>
</evidence>